<feature type="domain" description="Trigger factor ribosome-binding bacterial" evidence="13">
    <location>
        <begin position="1"/>
        <end position="143"/>
    </location>
</feature>
<evidence type="ECO:0000259" key="14">
    <source>
        <dbReference type="Pfam" id="PF05698"/>
    </source>
</evidence>
<dbReference type="GO" id="GO:0043335">
    <property type="term" value="P:protein unfolding"/>
    <property type="evidence" value="ECO:0007669"/>
    <property type="project" value="TreeGrafter"/>
</dbReference>
<keyword evidence="6 11" id="KW-0697">Rotamase</keyword>
<dbReference type="OrthoDB" id="9767721at2"/>
<dbReference type="InterPro" id="IPR008880">
    <property type="entry name" value="Trigger_fac_C"/>
</dbReference>
<evidence type="ECO:0000256" key="10">
    <source>
        <dbReference type="ARBA" id="ARBA00029986"/>
    </source>
</evidence>
<evidence type="ECO:0000256" key="2">
    <source>
        <dbReference type="ARBA" id="ARBA00005464"/>
    </source>
</evidence>
<dbReference type="SUPFAM" id="SSF54534">
    <property type="entry name" value="FKBP-like"/>
    <property type="match status" value="1"/>
</dbReference>
<organism evidence="15 16">
    <name type="scientific">Tessaracoccus rhinocerotis</name>
    <dbReference type="NCBI Taxonomy" id="1689449"/>
    <lineage>
        <taxon>Bacteria</taxon>
        <taxon>Bacillati</taxon>
        <taxon>Actinomycetota</taxon>
        <taxon>Actinomycetes</taxon>
        <taxon>Propionibacteriales</taxon>
        <taxon>Propionibacteriaceae</taxon>
        <taxon>Tessaracoccus</taxon>
    </lineage>
</organism>
<evidence type="ECO:0000256" key="1">
    <source>
        <dbReference type="ARBA" id="ARBA00000971"/>
    </source>
</evidence>
<dbReference type="GO" id="GO:0005737">
    <property type="term" value="C:cytoplasm"/>
    <property type="evidence" value="ECO:0007669"/>
    <property type="project" value="UniProtKB-SubCell"/>
</dbReference>
<evidence type="ECO:0000313" key="15">
    <source>
        <dbReference type="EMBL" id="TRY19648.1"/>
    </source>
</evidence>
<dbReference type="Pfam" id="PF05697">
    <property type="entry name" value="Trigger_N"/>
    <property type="match status" value="1"/>
</dbReference>
<feature type="domain" description="Trigger factor C-terminal" evidence="14">
    <location>
        <begin position="259"/>
        <end position="420"/>
    </location>
</feature>
<dbReference type="HAMAP" id="MF_00303">
    <property type="entry name" value="Trigger_factor_Tig"/>
    <property type="match status" value="1"/>
</dbReference>
<dbReference type="InterPro" id="IPR046357">
    <property type="entry name" value="PPIase_dom_sf"/>
</dbReference>
<dbReference type="Gene3D" id="3.10.50.40">
    <property type="match status" value="1"/>
</dbReference>
<dbReference type="PANTHER" id="PTHR30560:SF3">
    <property type="entry name" value="TRIGGER FACTOR-LIKE PROTEIN TIG, CHLOROPLASTIC"/>
    <property type="match status" value="1"/>
</dbReference>
<keyword evidence="8 11" id="KW-0413">Isomerase</keyword>
<keyword evidence="7 11" id="KW-0143">Chaperone</keyword>
<evidence type="ECO:0000256" key="11">
    <source>
        <dbReference type="HAMAP-Rule" id="MF_00303"/>
    </source>
</evidence>
<comment type="similarity">
    <text evidence="2 11">Belongs to the FKBP-type PPIase family. Tig subfamily.</text>
</comment>
<accession>A0A553K4L4</accession>
<evidence type="ECO:0000256" key="9">
    <source>
        <dbReference type="ARBA" id="ARBA00023306"/>
    </source>
</evidence>
<gene>
    <name evidence="11" type="primary">tig</name>
    <name evidence="15" type="ORF">FOJ82_01800</name>
</gene>
<dbReference type="Gene3D" id="1.10.3120.10">
    <property type="entry name" value="Trigger factor, C-terminal domain"/>
    <property type="match status" value="1"/>
</dbReference>
<protein>
    <recommendedName>
        <fullName evidence="4 11">Trigger factor</fullName>
        <shortName evidence="11">TF</shortName>
        <ecNumber evidence="3 11">5.2.1.8</ecNumber>
    </recommendedName>
    <alternativeName>
        <fullName evidence="10 11">PPIase</fullName>
    </alternativeName>
</protein>
<dbReference type="SUPFAM" id="SSF102735">
    <property type="entry name" value="Trigger factor ribosome-binding domain"/>
    <property type="match status" value="1"/>
</dbReference>
<keyword evidence="11" id="KW-0963">Cytoplasm</keyword>
<comment type="caution">
    <text evidence="15">The sequence shown here is derived from an EMBL/GenBank/DDBJ whole genome shotgun (WGS) entry which is preliminary data.</text>
</comment>
<dbReference type="EC" id="5.2.1.8" evidence="3 11"/>
<comment type="function">
    <text evidence="11">Involved in protein export. Acts as a chaperone by maintaining the newly synthesized protein in an open conformation. Functions as a peptidyl-prolyl cis-trans isomerase.</text>
</comment>
<keyword evidence="5 11" id="KW-0132">Cell division</keyword>
<dbReference type="Proteomes" id="UP000317638">
    <property type="component" value="Unassembled WGS sequence"/>
</dbReference>
<evidence type="ECO:0000256" key="5">
    <source>
        <dbReference type="ARBA" id="ARBA00022618"/>
    </source>
</evidence>
<evidence type="ECO:0000256" key="7">
    <source>
        <dbReference type="ARBA" id="ARBA00023186"/>
    </source>
</evidence>
<comment type="catalytic activity">
    <reaction evidence="1 11">
        <text>[protein]-peptidylproline (omega=180) = [protein]-peptidylproline (omega=0)</text>
        <dbReference type="Rhea" id="RHEA:16237"/>
        <dbReference type="Rhea" id="RHEA-COMP:10747"/>
        <dbReference type="Rhea" id="RHEA-COMP:10748"/>
        <dbReference type="ChEBI" id="CHEBI:83833"/>
        <dbReference type="ChEBI" id="CHEBI:83834"/>
        <dbReference type="EC" id="5.2.1.8"/>
    </reaction>
</comment>
<keyword evidence="16" id="KW-1185">Reference proteome</keyword>
<dbReference type="GO" id="GO:0051301">
    <property type="term" value="P:cell division"/>
    <property type="evidence" value="ECO:0007669"/>
    <property type="project" value="UniProtKB-KW"/>
</dbReference>
<evidence type="ECO:0000256" key="6">
    <source>
        <dbReference type="ARBA" id="ARBA00023110"/>
    </source>
</evidence>
<evidence type="ECO:0000256" key="3">
    <source>
        <dbReference type="ARBA" id="ARBA00013194"/>
    </source>
</evidence>
<dbReference type="InterPro" id="IPR008881">
    <property type="entry name" value="Trigger_fac_ribosome-bd_bac"/>
</dbReference>
<evidence type="ECO:0000259" key="13">
    <source>
        <dbReference type="Pfam" id="PF05697"/>
    </source>
</evidence>
<proteinExistence type="inferred from homology"/>
<dbReference type="Pfam" id="PF05698">
    <property type="entry name" value="Trigger_C"/>
    <property type="match status" value="1"/>
</dbReference>
<evidence type="ECO:0000256" key="4">
    <source>
        <dbReference type="ARBA" id="ARBA00016902"/>
    </source>
</evidence>
<dbReference type="RefSeq" id="WP_143936735.1">
    <property type="nucleotide sequence ID" value="NZ_VKKG01000001.1"/>
</dbReference>
<dbReference type="Gene3D" id="3.30.70.1050">
    <property type="entry name" value="Trigger factor ribosome-binding domain"/>
    <property type="match status" value="1"/>
</dbReference>
<keyword evidence="9 11" id="KW-0131">Cell cycle</keyword>
<evidence type="ECO:0000313" key="16">
    <source>
        <dbReference type="Proteomes" id="UP000317638"/>
    </source>
</evidence>
<sequence>MPSTLEQLSPTRVKLTVEIPFADLKPHLDKAYKEIAEQVTIPGFRKGKVPAAVIDQRFGRGVVLQEAINEALPDAYQNAVVESNIKPMGQPDVDVTKLEDNELIEFTAEVDVRPEFELPELSSVEATVEKVETGEEAVDERIELLRQRFATNTVVDRPAKDGDVLSISLVASQNGEPLADATAEDVTYKIGDGNGMLEGLDEAVIGLSAGETKTFTSTLVGGAFRGQEAEIEVTVTKVQEQELPAVDDEFAQLVSEFDTVAEMREDLSKAVAQQGEAEQLADARDKVLEAIIAKTEFEVPEKLLSAELEARRQQIERQLANGGLSVEDYLETAEEEDAETPEEFWAAIDERSEQAVRAQIVLDKYADDNSLDVSQQELTELIFRKAQENRTTPQDEINHMMEHNHMGDWMQEIRRGKALAAMCLAATVKDSEGNVVEFPQPTSDEVDQIQQIVEQAEKSAADVAGESVVAADEPEEAPVEEAAEEPKAAKKKAAPKKKAAAKTEGE</sequence>
<dbReference type="NCBIfam" id="TIGR00115">
    <property type="entry name" value="tig"/>
    <property type="match status" value="1"/>
</dbReference>
<evidence type="ECO:0000256" key="12">
    <source>
        <dbReference type="SAM" id="MobiDB-lite"/>
    </source>
</evidence>
<dbReference type="InterPro" id="IPR005215">
    <property type="entry name" value="Trig_fac"/>
</dbReference>
<dbReference type="InterPro" id="IPR036611">
    <property type="entry name" value="Trigger_fac_ribosome-bd_sf"/>
</dbReference>
<feature type="compositionally biased region" description="Basic residues" evidence="12">
    <location>
        <begin position="489"/>
        <end position="500"/>
    </location>
</feature>
<reference evidence="15 16" key="1">
    <citation type="submission" date="2019-07" db="EMBL/GenBank/DDBJ databases">
        <authorList>
            <person name="Zhou L.-Y."/>
        </authorList>
    </citation>
    <scope>NUCLEOTIDE SEQUENCE [LARGE SCALE GENOMIC DNA]</scope>
    <source>
        <strain evidence="15 16">YIM 101269</strain>
    </source>
</reference>
<dbReference type="GO" id="GO:0043022">
    <property type="term" value="F:ribosome binding"/>
    <property type="evidence" value="ECO:0007669"/>
    <property type="project" value="TreeGrafter"/>
</dbReference>
<dbReference type="PANTHER" id="PTHR30560">
    <property type="entry name" value="TRIGGER FACTOR CHAPERONE AND PEPTIDYL-PROLYL CIS/TRANS ISOMERASE"/>
    <property type="match status" value="1"/>
</dbReference>
<name>A0A553K4L4_9ACTN</name>
<dbReference type="SUPFAM" id="SSF109998">
    <property type="entry name" value="Triger factor/SurA peptide-binding domain-like"/>
    <property type="match status" value="1"/>
</dbReference>
<feature type="region of interest" description="Disordered" evidence="12">
    <location>
        <begin position="458"/>
        <end position="506"/>
    </location>
</feature>
<comment type="domain">
    <text evidence="11">Consists of 3 domains; the N-terminus binds the ribosome, the middle domain has PPIase activity, while the C-terminus has intrinsic chaperone activity on its own.</text>
</comment>
<dbReference type="GO" id="GO:0051083">
    <property type="term" value="P:'de novo' cotranslational protein folding"/>
    <property type="evidence" value="ECO:0007669"/>
    <property type="project" value="TreeGrafter"/>
</dbReference>
<dbReference type="AlphaFoldDB" id="A0A553K4L4"/>
<dbReference type="InterPro" id="IPR027304">
    <property type="entry name" value="Trigger_fact/SurA_dom_sf"/>
</dbReference>
<dbReference type="GO" id="GO:0015031">
    <property type="term" value="P:protein transport"/>
    <property type="evidence" value="ECO:0007669"/>
    <property type="project" value="UniProtKB-UniRule"/>
</dbReference>
<feature type="compositionally biased region" description="Acidic residues" evidence="12">
    <location>
        <begin position="472"/>
        <end position="483"/>
    </location>
</feature>
<dbReference type="GO" id="GO:0044183">
    <property type="term" value="F:protein folding chaperone"/>
    <property type="evidence" value="ECO:0007669"/>
    <property type="project" value="TreeGrafter"/>
</dbReference>
<dbReference type="GO" id="GO:0003755">
    <property type="term" value="F:peptidyl-prolyl cis-trans isomerase activity"/>
    <property type="evidence" value="ECO:0007669"/>
    <property type="project" value="UniProtKB-UniRule"/>
</dbReference>
<comment type="subcellular location">
    <subcellularLocation>
        <location evidence="11">Cytoplasm</location>
    </subcellularLocation>
    <text evidence="11">About half TF is bound to the ribosome near the polypeptide exit tunnel while the other half is free in the cytoplasm.</text>
</comment>
<dbReference type="EMBL" id="VKKG01000001">
    <property type="protein sequence ID" value="TRY19648.1"/>
    <property type="molecule type" value="Genomic_DNA"/>
</dbReference>
<dbReference type="InterPro" id="IPR037041">
    <property type="entry name" value="Trigger_fac_C_sf"/>
</dbReference>
<evidence type="ECO:0000256" key="8">
    <source>
        <dbReference type="ARBA" id="ARBA00023235"/>
    </source>
</evidence>